<sequence>MYRKLALIAGGWLAVTALAAPSVEMQTNMGRIVIELDSEKAPKTVQNFVQYVNEGFYTGTVFHRVIPGFMIQGGGLTVDLAQKPAPRKVQNEGKNGLKNERGTIAMARTADPHSASSQFFINHRDNAALNYPASDGWGYTVFGKVTQGMDVVDKIAGVATGNRSMHQNVPLEPVIIQSVKIIPEKGKP</sequence>
<evidence type="ECO:0000313" key="6">
    <source>
        <dbReference type="EMBL" id="MBK7675024.1"/>
    </source>
</evidence>
<comment type="function">
    <text evidence="4">PPIases accelerate the folding of proteins. It catalyzes the cis-trans isomerization of proline imidic peptide bonds in oligopeptides.</text>
</comment>
<keyword evidence="4" id="KW-0732">Signal</keyword>
<dbReference type="SUPFAM" id="SSF50891">
    <property type="entry name" value="Cyclophilin-like"/>
    <property type="match status" value="1"/>
</dbReference>
<organism evidence="6 7">
    <name type="scientific">Candidatus Accumulibacter proximus</name>
    <dbReference type="NCBI Taxonomy" id="2954385"/>
    <lineage>
        <taxon>Bacteria</taxon>
        <taxon>Pseudomonadati</taxon>
        <taxon>Pseudomonadota</taxon>
        <taxon>Betaproteobacteria</taxon>
        <taxon>Candidatus Accumulibacter</taxon>
    </lineage>
</organism>
<evidence type="ECO:0000256" key="3">
    <source>
        <dbReference type="ARBA" id="ARBA00023235"/>
    </source>
</evidence>
<dbReference type="InterPro" id="IPR029000">
    <property type="entry name" value="Cyclophilin-like_dom_sf"/>
</dbReference>
<dbReference type="GO" id="GO:0006457">
    <property type="term" value="P:protein folding"/>
    <property type="evidence" value="ECO:0007669"/>
    <property type="project" value="InterPro"/>
</dbReference>
<accession>A0A935UGT6</accession>
<dbReference type="Proteomes" id="UP000697998">
    <property type="component" value="Unassembled WGS sequence"/>
</dbReference>
<evidence type="ECO:0000313" key="7">
    <source>
        <dbReference type="Proteomes" id="UP000697998"/>
    </source>
</evidence>
<dbReference type="PROSITE" id="PS50072">
    <property type="entry name" value="CSA_PPIASE_2"/>
    <property type="match status" value="1"/>
</dbReference>
<proteinExistence type="inferred from homology"/>
<dbReference type="EMBL" id="JADJMH010000006">
    <property type="protein sequence ID" value="MBK7675024.1"/>
    <property type="molecule type" value="Genomic_DNA"/>
</dbReference>
<comment type="catalytic activity">
    <reaction evidence="4">
        <text>[protein]-peptidylproline (omega=180) = [protein]-peptidylproline (omega=0)</text>
        <dbReference type="Rhea" id="RHEA:16237"/>
        <dbReference type="Rhea" id="RHEA-COMP:10747"/>
        <dbReference type="Rhea" id="RHEA-COMP:10748"/>
        <dbReference type="ChEBI" id="CHEBI:83833"/>
        <dbReference type="ChEBI" id="CHEBI:83834"/>
        <dbReference type="EC" id="5.2.1.8"/>
    </reaction>
</comment>
<comment type="similarity">
    <text evidence="1 4">Belongs to the cyclophilin-type PPIase family.</text>
</comment>
<protein>
    <recommendedName>
        <fullName evidence="4">Peptidyl-prolyl cis-trans isomerase</fullName>
        <shortName evidence="4">PPIase</shortName>
        <ecNumber evidence="4">5.2.1.8</ecNumber>
    </recommendedName>
</protein>
<dbReference type="Pfam" id="PF00160">
    <property type="entry name" value="Pro_isomerase"/>
    <property type="match status" value="1"/>
</dbReference>
<dbReference type="PANTHER" id="PTHR43246">
    <property type="entry name" value="PEPTIDYL-PROLYL CIS-TRANS ISOMERASE CYP38, CHLOROPLASTIC"/>
    <property type="match status" value="1"/>
</dbReference>
<evidence type="ECO:0000256" key="1">
    <source>
        <dbReference type="ARBA" id="ARBA00007365"/>
    </source>
</evidence>
<keyword evidence="3 4" id="KW-0413">Isomerase</keyword>
<dbReference type="AlphaFoldDB" id="A0A935UGT6"/>
<evidence type="ECO:0000256" key="2">
    <source>
        <dbReference type="ARBA" id="ARBA00023110"/>
    </source>
</evidence>
<dbReference type="GO" id="GO:0003755">
    <property type="term" value="F:peptidyl-prolyl cis-trans isomerase activity"/>
    <property type="evidence" value="ECO:0007669"/>
    <property type="project" value="UniProtKB-UniRule"/>
</dbReference>
<gene>
    <name evidence="6" type="ORF">IPJ27_09800</name>
</gene>
<dbReference type="InterPro" id="IPR002130">
    <property type="entry name" value="Cyclophilin-type_PPIase_dom"/>
</dbReference>
<comment type="caution">
    <text evidence="6">The sequence shown here is derived from an EMBL/GenBank/DDBJ whole genome shotgun (WGS) entry which is preliminary data.</text>
</comment>
<dbReference type="InterPro" id="IPR020892">
    <property type="entry name" value="Cyclophilin-type_PPIase_CS"/>
</dbReference>
<evidence type="ECO:0000256" key="4">
    <source>
        <dbReference type="RuleBase" id="RU363019"/>
    </source>
</evidence>
<dbReference type="PROSITE" id="PS00170">
    <property type="entry name" value="CSA_PPIASE_1"/>
    <property type="match status" value="1"/>
</dbReference>
<feature type="signal peptide" evidence="4">
    <location>
        <begin position="1"/>
        <end position="19"/>
    </location>
</feature>
<dbReference type="Gene3D" id="2.40.100.10">
    <property type="entry name" value="Cyclophilin-like"/>
    <property type="match status" value="1"/>
</dbReference>
<feature type="domain" description="PPIase cyclophilin-type" evidence="5">
    <location>
        <begin position="26"/>
        <end position="181"/>
    </location>
</feature>
<reference evidence="6 7" key="1">
    <citation type="submission" date="2020-10" db="EMBL/GenBank/DDBJ databases">
        <title>Connecting structure to function with the recovery of over 1000 high-quality activated sludge metagenome-assembled genomes encoding full-length rRNA genes using long-read sequencing.</title>
        <authorList>
            <person name="Singleton C.M."/>
            <person name="Petriglieri F."/>
            <person name="Kristensen J.M."/>
            <person name="Kirkegaard R.H."/>
            <person name="Michaelsen T.Y."/>
            <person name="Andersen M.H."/>
            <person name="Karst S.M."/>
            <person name="Dueholm M.S."/>
            <person name="Nielsen P.H."/>
            <person name="Albertsen M."/>
        </authorList>
    </citation>
    <scope>NUCLEOTIDE SEQUENCE [LARGE SCALE GENOMIC DNA]</scope>
    <source>
        <strain evidence="6">EsbW_18-Q3-R4-48_BATAC.285</strain>
    </source>
</reference>
<dbReference type="PRINTS" id="PR00153">
    <property type="entry name" value="CSAPPISMRASE"/>
</dbReference>
<feature type="chain" id="PRO_5038157608" description="Peptidyl-prolyl cis-trans isomerase" evidence="4">
    <location>
        <begin position="20"/>
        <end position="188"/>
    </location>
</feature>
<dbReference type="CDD" id="cd01920">
    <property type="entry name" value="cyclophilin_EcCYP_like"/>
    <property type="match status" value="1"/>
</dbReference>
<evidence type="ECO:0000259" key="5">
    <source>
        <dbReference type="PROSITE" id="PS50072"/>
    </source>
</evidence>
<dbReference type="EC" id="5.2.1.8" evidence="4"/>
<keyword evidence="2 4" id="KW-0697">Rotamase</keyword>
<name>A0A935UGT6_9PROT</name>
<dbReference type="InterPro" id="IPR044665">
    <property type="entry name" value="E_coli_cyclophilin_A-like"/>
</dbReference>